<dbReference type="GO" id="GO:1900370">
    <property type="term" value="P:positive regulation of post-transcriptional gene silencing by RNA"/>
    <property type="evidence" value="ECO:0007669"/>
    <property type="project" value="EnsemblMetazoa"/>
</dbReference>
<dbReference type="GO" id="GO:0019093">
    <property type="term" value="P:mitochondrial RNA localization"/>
    <property type="evidence" value="ECO:0007669"/>
    <property type="project" value="EnsemblMetazoa"/>
</dbReference>
<feature type="domain" description="Tudor" evidence="2">
    <location>
        <begin position="586"/>
        <end position="641"/>
    </location>
</feature>
<dbReference type="GO" id="GO:0140034">
    <property type="term" value="F:methylation-dependent protein binding"/>
    <property type="evidence" value="ECO:0007669"/>
    <property type="project" value="EnsemblMetazoa"/>
</dbReference>
<dbReference type="FunFam" id="2.30.30.140:FF:000018">
    <property type="entry name" value="Serine/threonine-protein kinase 31"/>
    <property type="match status" value="1"/>
</dbReference>
<dbReference type="PhylomeDB" id="B4QFN7"/>
<keyword evidence="4" id="KW-1185">Reference proteome</keyword>
<dbReference type="PROSITE" id="PS50304">
    <property type="entry name" value="TUDOR"/>
    <property type="match status" value="4"/>
</dbReference>
<dbReference type="InterPro" id="IPR002999">
    <property type="entry name" value="Tudor"/>
</dbReference>
<feature type="compositionally biased region" description="Basic and acidic residues" evidence="1">
    <location>
        <begin position="1483"/>
        <end position="1498"/>
    </location>
</feature>
<name>B4QFN7_DROSI</name>
<feature type="domain" description="Tudor" evidence="2">
    <location>
        <begin position="1300"/>
        <end position="1359"/>
    </location>
</feature>
<dbReference type="OrthoDB" id="9989103at2759"/>
<dbReference type="Pfam" id="PF00567">
    <property type="entry name" value="TUDOR"/>
    <property type="match status" value="4"/>
</dbReference>
<gene>
    <name evidence="3" type="primary">Dsim\GD11573</name>
    <name evidence="3" type="ORF">Dsim_GD11573</name>
</gene>
<dbReference type="SMART" id="SM00333">
    <property type="entry name" value="TUDOR"/>
    <property type="match status" value="4"/>
</dbReference>
<dbReference type="Gene3D" id="2.40.50.90">
    <property type="match status" value="1"/>
</dbReference>
<reference evidence="3 4" key="1">
    <citation type="journal article" date="2007" name="Nature">
        <title>Evolution of genes and genomes on the Drosophila phylogeny.</title>
        <authorList>
            <consortium name="Drosophila 12 Genomes Consortium"/>
            <person name="Clark A.G."/>
            <person name="Eisen M.B."/>
            <person name="Smith D.R."/>
            <person name="Bergman C.M."/>
            <person name="Oliver B."/>
            <person name="Markow T.A."/>
            <person name="Kaufman T.C."/>
            <person name="Kellis M."/>
            <person name="Gelbart W."/>
            <person name="Iyer V.N."/>
            <person name="Pollard D.A."/>
            <person name="Sackton T.B."/>
            <person name="Larracuente A.M."/>
            <person name="Singh N.D."/>
            <person name="Abad J.P."/>
            <person name="Abt D.N."/>
            <person name="Adryan B."/>
            <person name="Aguade M."/>
            <person name="Akashi H."/>
            <person name="Anderson W.W."/>
            <person name="Aquadro C.F."/>
            <person name="Ardell D.H."/>
            <person name="Arguello R."/>
            <person name="Artieri C.G."/>
            <person name="Barbash D.A."/>
            <person name="Barker D."/>
            <person name="Barsanti P."/>
            <person name="Batterham P."/>
            <person name="Batzoglou S."/>
            <person name="Begun D."/>
            <person name="Bhutkar A."/>
            <person name="Blanco E."/>
            <person name="Bosak S.A."/>
            <person name="Bradley R.K."/>
            <person name="Brand A.D."/>
            <person name="Brent M.R."/>
            <person name="Brooks A.N."/>
            <person name="Brown R.H."/>
            <person name="Butlin R.K."/>
            <person name="Caggese C."/>
            <person name="Calvi B.R."/>
            <person name="Bernardo de Carvalho A."/>
            <person name="Caspi A."/>
            <person name="Castrezana S."/>
            <person name="Celniker S.E."/>
            <person name="Chang J.L."/>
            <person name="Chapple C."/>
            <person name="Chatterji S."/>
            <person name="Chinwalla A."/>
            <person name="Civetta A."/>
            <person name="Clifton S.W."/>
            <person name="Comeron J.M."/>
            <person name="Costello J.C."/>
            <person name="Coyne J.A."/>
            <person name="Daub J."/>
            <person name="David R.G."/>
            <person name="Delcher A.L."/>
            <person name="Delehaunty K."/>
            <person name="Do C.B."/>
            <person name="Ebling H."/>
            <person name="Edwards K."/>
            <person name="Eickbush T."/>
            <person name="Evans J.D."/>
            <person name="Filipski A."/>
            <person name="Findeiss S."/>
            <person name="Freyhult E."/>
            <person name="Fulton L."/>
            <person name="Fulton R."/>
            <person name="Garcia A.C."/>
            <person name="Gardiner A."/>
            <person name="Garfield D.A."/>
            <person name="Garvin B.E."/>
            <person name="Gibson G."/>
            <person name="Gilbert D."/>
            <person name="Gnerre S."/>
            <person name="Godfrey J."/>
            <person name="Good R."/>
            <person name="Gotea V."/>
            <person name="Gravely B."/>
            <person name="Greenberg A.J."/>
            <person name="Griffiths-Jones S."/>
            <person name="Gross S."/>
            <person name="Guigo R."/>
            <person name="Gustafson E.A."/>
            <person name="Haerty W."/>
            <person name="Hahn M.W."/>
            <person name="Halligan D.L."/>
            <person name="Halpern A.L."/>
            <person name="Halter G.M."/>
            <person name="Han M.V."/>
            <person name="Heger A."/>
            <person name="Hillier L."/>
            <person name="Hinrichs A.S."/>
            <person name="Holmes I."/>
            <person name="Hoskins R.A."/>
            <person name="Hubisz M.J."/>
            <person name="Hultmark D."/>
            <person name="Huntley M.A."/>
            <person name="Jaffe D.B."/>
            <person name="Jagadeeshan S."/>
            <person name="Jeck W.R."/>
            <person name="Johnson J."/>
            <person name="Jones C.D."/>
            <person name="Jordan W.C."/>
            <person name="Karpen G.H."/>
            <person name="Kataoka E."/>
            <person name="Keightley P.D."/>
            <person name="Kheradpour P."/>
            <person name="Kirkness E.F."/>
            <person name="Koerich L.B."/>
            <person name="Kristiansen K."/>
            <person name="Kudrna D."/>
            <person name="Kulathinal R.J."/>
            <person name="Kumar S."/>
            <person name="Kwok R."/>
            <person name="Lander E."/>
            <person name="Langley C.H."/>
            <person name="Lapoint R."/>
            <person name="Lazzaro B.P."/>
            <person name="Lee S.J."/>
            <person name="Levesque L."/>
            <person name="Li R."/>
            <person name="Lin C.F."/>
            <person name="Lin M.F."/>
            <person name="Lindblad-Toh K."/>
            <person name="Llopart A."/>
            <person name="Long M."/>
            <person name="Low L."/>
            <person name="Lozovsky E."/>
            <person name="Lu J."/>
            <person name="Luo M."/>
            <person name="Machado C.A."/>
            <person name="Makalowski W."/>
            <person name="Marzo M."/>
            <person name="Matsuda M."/>
            <person name="Matzkin L."/>
            <person name="McAllister B."/>
            <person name="McBride C.S."/>
            <person name="McKernan B."/>
            <person name="McKernan K."/>
            <person name="Mendez-Lago M."/>
            <person name="Minx P."/>
            <person name="Mollenhauer M.U."/>
            <person name="Montooth K."/>
            <person name="Mount S.M."/>
            <person name="Mu X."/>
            <person name="Myers E."/>
            <person name="Negre B."/>
            <person name="Newfeld S."/>
            <person name="Nielsen R."/>
            <person name="Noor M.A."/>
            <person name="O'Grady P."/>
            <person name="Pachter L."/>
            <person name="Papaceit M."/>
            <person name="Parisi M.J."/>
            <person name="Parisi M."/>
            <person name="Parts L."/>
            <person name="Pedersen J.S."/>
            <person name="Pesole G."/>
            <person name="Phillippy A.M."/>
            <person name="Ponting C.P."/>
            <person name="Pop M."/>
            <person name="Porcelli D."/>
            <person name="Powell J.R."/>
            <person name="Prohaska S."/>
            <person name="Pruitt K."/>
            <person name="Puig M."/>
            <person name="Quesneville H."/>
            <person name="Ram K.R."/>
            <person name="Rand D."/>
            <person name="Rasmussen M.D."/>
            <person name="Reed L.K."/>
            <person name="Reenan R."/>
            <person name="Reily A."/>
            <person name="Remington K.A."/>
            <person name="Rieger T.T."/>
            <person name="Ritchie M.G."/>
            <person name="Robin C."/>
            <person name="Rogers Y.H."/>
            <person name="Rohde C."/>
            <person name="Rozas J."/>
            <person name="Rubenfield M.J."/>
            <person name="Ruiz A."/>
            <person name="Russo S."/>
            <person name="Salzberg S.L."/>
            <person name="Sanchez-Gracia A."/>
            <person name="Saranga D.J."/>
            <person name="Sato H."/>
            <person name="Schaeffer S.W."/>
            <person name="Schatz M.C."/>
            <person name="Schlenke T."/>
            <person name="Schwartz R."/>
            <person name="Segarra C."/>
            <person name="Singh R.S."/>
            <person name="Sirot L."/>
            <person name="Sirota M."/>
            <person name="Sisneros N.B."/>
            <person name="Smith C.D."/>
            <person name="Smith T.F."/>
            <person name="Spieth J."/>
            <person name="Stage D.E."/>
            <person name="Stark A."/>
            <person name="Stephan W."/>
            <person name="Strausberg R.L."/>
            <person name="Strempel S."/>
            <person name="Sturgill D."/>
            <person name="Sutton G."/>
            <person name="Sutton G.G."/>
            <person name="Tao W."/>
            <person name="Teichmann S."/>
            <person name="Tobari Y.N."/>
            <person name="Tomimura Y."/>
            <person name="Tsolas J.M."/>
            <person name="Valente V.L."/>
            <person name="Venter E."/>
            <person name="Venter J.C."/>
            <person name="Vicario S."/>
            <person name="Vieira F.G."/>
            <person name="Vilella A.J."/>
            <person name="Villasante A."/>
            <person name="Walenz B."/>
            <person name="Wang J."/>
            <person name="Wasserman M."/>
            <person name="Watts T."/>
            <person name="Wilson D."/>
            <person name="Wilson R.K."/>
            <person name="Wing R.A."/>
            <person name="Wolfner M.F."/>
            <person name="Wong A."/>
            <person name="Wong G.K."/>
            <person name="Wu C.I."/>
            <person name="Wu G."/>
            <person name="Yamamoto D."/>
            <person name="Yang H.P."/>
            <person name="Yang S.P."/>
            <person name="Yorke J.A."/>
            <person name="Yoshida K."/>
            <person name="Zdobnov E."/>
            <person name="Zhang P."/>
            <person name="Zhang Y."/>
            <person name="Zimin A.V."/>
            <person name="Baldwin J."/>
            <person name="Abdouelleil A."/>
            <person name="Abdulkadir J."/>
            <person name="Abebe A."/>
            <person name="Abera B."/>
            <person name="Abreu J."/>
            <person name="Acer S.C."/>
            <person name="Aftuck L."/>
            <person name="Alexander A."/>
            <person name="An P."/>
            <person name="Anderson E."/>
            <person name="Anderson S."/>
            <person name="Arachi H."/>
            <person name="Azer M."/>
            <person name="Bachantsang P."/>
            <person name="Barry A."/>
            <person name="Bayul T."/>
            <person name="Berlin A."/>
            <person name="Bessette D."/>
            <person name="Bloom T."/>
            <person name="Blye J."/>
            <person name="Boguslavskiy L."/>
            <person name="Bonnet C."/>
            <person name="Boukhgalter B."/>
            <person name="Bourzgui I."/>
            <person name="Brown A."/>
            <person name="Cahill P."/>
            <person name="Channer S."/>
            <person name="Cheshatsang Y."/>
            <person name="Chuda L."/>
            <person name="Citroen M."/>
            <person name="Collymore A."/>
            <person name="Cooke P."/>
            <person name="Costello M."/>
            <person name="D'Aco K."/>
            <person name="Daza R."/>
            <person name="De Haan G."/>
            <person name="DeGray S."/>
            <person name="DeMaso C."/>
            <person name="Dhargay N."/>
            <person name="Dooley K."/>
            <person name="Dooley E."/>
            <person name="Doricent M."/>
            <person name="Dorje P."/>
            <person name="Dorjee K."/>
            <person name="Dupes A."/>
            <person name="Elong R."/>
            <person name="Falk J."/>
            <person name="Farina A."/>
            <person name="Faro S."/>
            <person name="Ferguson D."/>
            <person name="Fisher S."/>
            <person name="Foley C.D."/>
            <person name="Franke A."/>
            <person name="Friedrich D."/>
            <person name="Gadbois L."/>
            <person name="Gearin G."/>
            <person name="Gearin C.R."/>
            <person name="Giannoukos G."/>
            <person name="Goode T."/>
            <person name="Graham J."/>
            <person name="Grandbois E."/>
            <person name="Grewal S."/>
            <person name="Gyaltsen K."/>
            <person name="Hafez N."/>
            <person name="Hagos B."/>
            <person name="Hall J."/>
            <person name="Henson C."/>
            <person name="Hollinger A."/>
            <person name="Honan T."/>
            <person name="Huard M.D."/>
            <person name="Hughes L."/>
            <person name="Hurhula B."/>
            <person name="Husby M.E."/>
            <person name="Kamat A."/>
            <person name="Kanga B."/>
            <person name="Kashin S."/>
            <person name="Khazanovich D."/>
            <person name="Kisner P."/>
            <person name="Lance K."/>
            <person name="Lara M."/>
            <person name="Lee W."/>
            <person name="Lennon N."/>
            <person name="Letendre F."/>
            <person name="LeVine R."/>
            <person name="Lipovsky A."/>
            <person name="Liu X."/>
            <person name="Liu J."/>
            <person name="Liu S."/>
            <person name="Lokyitsang T."/>
            <person name="Lokyitsang Y."/>
            <person name="Lubonja R."/>
            <person name="Lui A."/>
            <person name="MacDonald P."/>
            <person name="Magnisalis V."/>
            <person name="Maru K."/>
            <person name="Matthews C."/>
            <person name="McCusker W."/>
            <person name="McDonough S."/>
            <person name="Mehta T."/>
            <person name="Meldrim J."/>
            <person name="Meneus L."/>
            <person name="Mihai O."/>
            <person name="Mihalev A."/>
            <person name="Mihova T."/>
            <person name="Mittelman R."/>
            <person name="Mlenga V."/>
            <person name="Montmayeur A."/>
            <person name="Mulrain L."/>
            <person name="Navidi A."/>
            <person name="Naylor J."/>
            <person name="Negash T."/>
            <person name="Nguyen T."/>
            <person name="Nguyen N."/>
            <person name="Nicol R."/>
            <person name="Norbu C."/>
            <person name="Norbu N."/>
            <person name="Novod N."/>
            <person name="O'Neill B."/>
            <person name="Osman S."/>
            <person name="Markiewicz E."/>
            <person name="Oyono O.L."/>
            <person name="Patti C."/>
            <person name="Phunkhang P."/>
            <person name="Pierre F."/>
            <person name="Priest M."/>
            <person name="Raghuraman S."/>
            <person name="Rege F."/>
            <person name="Reyes R."/>
            <person name="Rise C."/>
            <person name="Rogov P."/>
            <person name="Ross K."/>
            <person name="Ryan E."/>
            <person name="Settipalli S."/>
            <person name="Shea T."/>
            <person name="Sherpa N."/>
            <person name="Shi L."/>
            <person name="Shih D."/>
            <person name="Sparrow T."/>
            <person name="Spaulding J."/>
            <person name="Stalker J."/>
            <person name="Stange-Thomann N."/>
            <person name="Stavropoulos S."/>
            <person name="Stone C."/>
            <person name="Strader C."/>
            <person name="Tesfaye S."/>
            <person name="Thomson T."/>
            <person name="Thoulutsang Y."/>
            <person name="Thoulutsang D."/>
            <person name="Topham K."/>
            <person name="Topping I."/>
            <person name="Tsamla T."/>
            <person name="Vassiliev H."/>
            <person name="Vo A."/>
            <person name="Wangchuk T."/>
            <person name="Wangdi T."/>
            <person name="Weiand M."/>
            <person name="Wilkinson J."/>
            <person name="Wilson A."/>
            <person name="Yadav S."/>
            <person name="Young G."/>
            <person name="Yu Q."/>
            <person name="Zembek L."/>
            <person name="Zhong D."/>
            <person name="Zimmer A."/>
            <person name="Zwirko Z."/>
            <person name="Jaffe D.B."/>
            <person name="Alvarez P."/>
            <person name="Brockman W."/>
            <person name="Butler J."/>
            <person name="Chin C."/>
            <person name="Gnerre S."/>
            <person name="Grabherr M."/>
            <person name="Kleber M."/>
            <person name="Mauceli E."/>
            <person name="MacCallum I."/>
        </authorList>
    </citation>
    <scope>NUCLEOTIDE SEQUENCE [LARGE SCALE GENOMIC DNA]</scope>
    <source>
        <strain evidence="4">white501</strain>
    </source>
</reference>
<evidence type="ECO:0000256" key="1">
    <source>
        <dbReference type="SAM" id="MobiDB-lite"/>
    </source>
</evidence>
<dbReference type="InterPro" id="IPR035437">
    <property type="entry name" value="SNase_OB-fold_sf"/>
</dbReference>
<dbReference type="STRING" id="7240.B4QFN7"/>
<organism evidence="3 4">
    <name type="scientific">Drosophila simulans</name>
    <name type="common">Fruit fly</name>
    <dbReference type="NCBI Taxonomy" id="7240"/>
    <lineage>
        <taxon>Eukaryota</taxon>
        <taxon>Metazoa</taxon>
        <taxon>Ecdysozoa</taxon>
        <taxon>Arthropoda</taxon>
        <taxon>Hexapoda</taxon>
        <taxon>Insecta</taxon>
        <taxon>Pterygota</taxon>
        <taxon>Neoptera</taxon>
        <taxon>Endopterygota</taxon>
        <taxon>Diptera</taxon>
        <taxon>Brachycera</taxon>
        <taxon>Muscomorpha</taxon>
        <taxon>Ephydroidea</taxon>
        <taxon>Drosophilidae</taxon>
        <taxon>Drosophila</taxon>
        <taxon>Sophophora</taxon>
    </lineage>
</organism>
<dbReference type="Proteomes" id="UP000000304">
    <property type="component" value="Chromosome 2R"/>
</dbReference>
<feature type="compositionally biased region" description="Polar residues" evidence="1">
    <location>
        <begin position="909"/>
        <end position="921"/>
    </location>
</feature>
<evidence type="ECO:0000259" key="2">
    <source>
        <dbReference type="PROSITE" id="PS50304"/>
    </source>
</evidence>
<accession>B4QFN7</accession>
<dbReference type="CDD" id="cd20379">
    <property type="entry name" value="Tudor_dTUD-like"/>
    <property type="match status" value="1"/>
</dbReference>
<feature type="compositionally biased region" description="Polar residues" evidence="1">
    <location>
        <begin position="831"/>
        <end position="844"/>
    </location>
</feature>
<sequence length="1608" mass="183040">MNGQPRNAVPSKVDLYITHVDHNINGPAPGDVEYRRIRVVSANLEGQSMRAEIEFVDFGYKRTVDIHDLMFPKQPKLLQSIPLHCFQYIVLGICSEWDQTDLAVVQQLVVNQIVQITVEPTQICDQKFASLRWKDFELNEFLVQQRQIGVSVDKQLMMDHCKKLWKDTPQSLVTEYNNNSIHNSKTPMEIAREQLAVRQSLAARLDAQRSVQVTPSRPLNADAPEYAPKHLPLVNVTNVQVPMQGPNNTQKPVFVSTNPYNRANYQPAVPAAQPYVPKANPRSQYTYYNVRMNKPFNAMPPPAGPHVPIQHYNQQPSYVSVNYVPARFTPPRTPSIAQHQIPIPAFRTTSLTVGLTYDVDISYVENGPYLFWVHLKSSDHDLSTMMGQIERTKLKALTQAPELGTACVARFSEDGHLYRAMVCAVYAQRYRVVYVDYGNSELLSTSDLFQIPPELLEIKPFAFRFALAGTKEIEPIDESMKRIFKKSAIYRNFELTVQAPESVGSMQTCHLNQNGTNMLELLRQLKNSRQSYKKAEQLENDDAVEIRFIDSPSNFYVQKVANIGKFEQLMDEMFSYYNANQRVPDQLILGAPCIVKCDQEWYRAEILRVDDSVIVRHVDFGYEQNVKRHLIGHIAEKHLEMPRQAIKCCLKGFENSELSEDKVTDQFEMLAEESNIRRRTFSVRIFRIEPDGLNVVNLLAKNLNVMKKLYKLSMPFEQYLSLEKGQFNTNNSRGESVISSELNKSQILNSTSIVETENRLQVQEKQQQQKKDDVKQQQLAVEIPQAVKSVSGNKNSADWDKRSSTSAGSKDGKRQQQEQIQRVDRHLDFSCETQSTGSYNSGMSSPRKGNRQQNGRTPIQSPRHHEKQEAKKNARFSNSESPRRSKDGQQGNQRSQNAPQGYAQKPQRQKSTLDGTINSKRSSGVVSDIASSSTESVAATKPEKYVSLDKPYALQEMRTPSKEAVSLSWWVSPFQFYIVPKSVSAKYDNVLRDMKDFYRQKQLQPLQLKVGSTVVVRQRKNNAILRATVTACNHMMRKYRVFCVDTGSLITVTSEDIWQLEQRFADLPCMAHRCSFHSVVTNYDPLYIVDRMEKFVPVNAKVDCEFVSKEKSNQGPNTSSTCSYTVNMFVNGASLRDMLVKAEFLSEVAPEIRVNLLAGQQIRGKFTSIRDMTSFKVQFDYGNNVNFLCTYDDAKFVKSNPNLARRFKEFYEGKSFALNVKNVCENNIVHLRPVMPLFLEDRRAFICPYPVVLSSFQALVVYTAKPYRVYVQPQTIVPIMQTLLDNMYEHYKAKGDSLKKFDVGQICAVRRSDGNWYRARISGKDSNEACLEVFYIDYGYTEEIKRDDIKALDAKFYEHASGFAVEINLPIGRPSNDTKLKARIAEILEKKVVTIKSIEVRRSHLIADVILENNQSVIDLLKVEKLIPGKDLDYMRKQMEKGKSRTYEYIETVDLTLDEEEDKGRKETASKSGSANASPKKKQNNDKDREPKKSKPAEPARTIAPQPIALKTPSPVPAEPAPVPKPATPVPEVVEVPEINPTVEEAAAESKQAPLQEDPYKDLDCVVLSHCDNPAQFYVHPIDQLSKLNQLHENLQIVSPSLPQLMNV</sequence>
<dbReference type="SUPFAM" id="SSF63748">
    <property type="entry name" value="Tudor/PWWP/MBT"/>
    <property type="match status" value="4"/>
</dbReference>
<protein>
    <submittedName>
        <fullName evidence="3">GD11573</fullName>
    </submittedName>
</protein>
<feature type="compositionally biased region" description="Polar residues" evidence="1">
    <location>
        <begin position="851"/>
        <end position="860"/>
    </location>
</feature>
<dbReference type="GO" id="GO:0005739">
    <property type="term" value="C:mitochondrion"/>
    <property type="evidence" value="ECO:0007669"/>
    <property type="project" value="EnsemblMetazoa"/>
</dbReference>
<dbReference type="SMR" id="B4QFN7"/>
<dbReference type="GO" id="GO:0005829">
    <property type="term" value="C:cytosol"/>
    <property type="evidence" value="ECO:0007669"/>
    <property type="project" value="EnsemblMetazoa"/>
</dbReference>
<dbReference type="PANTHER" id="PTHR22948">
    <property type="entry name" value="TUDOR DOMAIN CONTAINING PROTEIN"/>
    <property type="match status" value="1"/>
</dbReference>
<dbReference type="GO" id="GO:0007279">
    <property type="term" value="P:pole cell formation"/>
    <property type="evidence" value="ECO:0007669"/>
    <property type="project" value="EnsemblMetazoa"/>
</dbReference>
<feature type="compositionally biased region" description="Basic and acidic residues" evidence="1">
    <location>
        <begin position="810"/>
        <end position="829"/>
    </location>
</feature>
<dbReference type="Gene3D" id="2.30.30.140">
    <property type="match status" value="4"/>
</dbReference>
<dbReference type="GO" id="GO:0140965">
    <property type="term" value="P:secondary piRNA processing"/>
    <property type="evidence" value="ECO:0007669"/>
    <property type="project" value="EnsemblMetazoa"/>
</dbReference>
<dbReference type="EMBL" id="CM000362">
    <property type="protein sequence ID" value="EDX08029.1"/>
    <property type="molecule type" value="Genomic_DNA"/>
</dbReference>
<dbReference type="GO" id="GO:0043186">
    <property type="term" value="C:P granule"/>
    <property type="evidence" value="ECO:0007669"/>
    <property type="project" value="EnsemblMetazoa"/>
</dbReference>
<dbReference type="HOGENOM" id="CLU_001245_0_0_1"/>
<feature type="region of interest" description="Disordered" evidence="1">
    <location>
        <begin position="785"/>
        <end position="941"/>
    </location>
</feature>
<feature type="compositionally biased region" description="Pro residues" evidence="1">
    <location>
        <begin position="1514"/>
        <end position="1529"/>
    </location>
</feature>
<feature type="compositionally biased region" description="Low complexity" evidence="1">
    <location>
        <begin position="922"/>
        <end position="933"/>
    </location>
</feature>
<evidence type="ECO:0000313" key="4">
    <source>
        <dbReference type="Proteomes" id="UP000000304"/>
    </source>
</evidence>
<dbReference type="InterPro" id="IPR050621">
    <property type="entry name" value="Tudor_domain_containing"/>
</dbReference>
<dbReference type="PANTHER" id="PTHR22948:SF76">
    <property type="entry name" value="FI20010P1-RELATED"/>
    <property type="match status" value="1"/>
</dbReference>
<evidence type="ECO:0000313" key="3">
    <source>
        <dbReference type="EMBL" id="EDX08029.1"/>
    </source>
</evidence>
<dbReference type="GO" id="GO:1903863">
    <property type="term" value="P:P granule assembly"/>
    <property type="evidence" value="ECO:0007669"/>
    <property type="project" value="EnsemblMetazoa"/>
</dbReference>
<feature type="domain" description="Tudor" evidence="2">
    <location>
        <begin position="400"/>
        <end position="458"/>
    </location>
</feature>
<dbReference type="GO" id="GO:0005634">
    <property type="term" value="C:nucleus"/>
    <property type="evidence" value="ECO:0007669"/>
    <property type="project" value="EnsemblMetazoa"/>
</dbReference>
<feature type="region of interest" description="Disordered" evidence="1">
    <location>
        <begin position="1459"/>
        <end position="1529"/>
    </location>
</feature>
<feature type="compositionally biased region" description="Polar residues" evidence="1">
    <location>
        <begin position="888"/>
        <end position="899"/>
    </location>
</feature>
<feature type="domain" description="Tudor" evidence="2">
    <location>
        <begin position="1007"/>
        <end position="1067"/>
    </location>
</feature>
<proteinExistence type="predicted"/>